<dbReference type="Pfam" id="PF06995">
    <property type="entry name" value="Phage_P2_GpU"/>
    <property type="match status" value="1"/>
</dbReference>
<accession>A0A6J4N4J5</accession>
<sequence>MTMFAQLGSVVFEVVGALTEFGARREYSYAEHARIENKPTVQYVGEGLEEADLGFALDEWLCDPVAALKELHDLAAAHQAVPLLWGSAVQPGTYVLRNIEHTVAQAGPDGRPQRITGRIKLQEWVQPPRATETSTTGTGPAVGPDARAGAQTPPPNRPANTDARGTPVNAITRQRS</sequence>
<organism evidence="2">
    <name type="scientific">uncultured Gemmatimonadota bacterium</name>
    <dbReference type="NCBI Taxonomy" id="203437"/>
    <lineage>
        <taxon>Bacteria</taxon>
        <taxon>Pseudomonadati</taxon>
        <taxon>Gemmatimonadota</taxon>
        <taxon>environmental samples</taxon>
    </lineage>
</organism>
<proteinExistence type="predicted"/>
<protein>
    <recommendedName>
        <fullName evidence="3">Phage protein U</fullName>
    </recommendedName>
</protein>
<dbReference type="InterPro" id="IPR009734">
    <property type="entry name" value="Myoviridae_GpU"/>
</dbReference>
<gene>
    <name evidence="2" type="ORF">AVDCRST_MAG89-5112</name>
</gene>
<evidence type="ECO:0000313" key="2">
    <source>
        <dbReference type="EMBL" id="CAA9377386.1"/>
    </source>
</evidence>
<dbReference type="EMBL" id="CADCTV010001075">
    <property type="protein sequence ID" value="CAA9377386.1"/>
    <property type="molecule type" value="Genomic_DNA"/>
</dbReference>
<evidence type="ECO:0008006" key="3">
    <source>
        <dbReference type="Google" id="ProtNLM"/>
    </source>
</evidence>
<name>A0A6J4N4J5_9BACT</name>
<dbReference type="AlphaFoldDB" id="A0A6J4N4J5"/>
<reference evidence="2" key="1">
    <citation type="submission" date="2020-02" db="EMBL/GenBank/DDBJ databases">
        <authorList>
            <person name="Meier V. D."/>
        </authorList>
    </citation>
    <scope>NUCLEOTIDE SEQUENCE</scope>
    <source>
        <strain evidence="2">AVDCRST_MAG89</strain>
    </source>
</reference>
<feature type="region of interest" description="Disordered" evidence="1">
    <location>
        <begin position="123"/>
        <end position="176"/>
    </location>
</feature>
<evidence type="ECO:0000256" key="1">
    <source>
        <dbReference type="SAM" id="MobiDB-lite"/>
    </source>
</evidence>